<dbReference type="Gene3D" id="3.40.50.1820">
    <property type="entry name" value="alpha/beta hydrolase"/>
    <property type="match status" value="1"/>
</dbReference>
<dbReference type="EMBL" id="JADNYJ010000021">
    <property type="protein sequence ID" value="KAF8905798.1"/>
    <property type="molecule type" value="Genomic_DNA"/>
</dbReference>
<accession>A0A9P5NUI8</accession>
<comment type="caution">
    <text evidence="2">The sequence shown here is derived from an EMBL/GenBank/DDBJ whole genome shotgun (WGS) entry which is preliminary data.</text>
</comment>
<dbReference type="AlphaFoldDB" id="A0A9P5NUI8"/>
<reference evidence="2" key="1">
    <citation type="submission" date="2020-11" db="EMBL/GenBank/DDBJ databases">
        <authorList>
            <consortium name="DOE Joint Genome Institute"/>
            <person name="Ahrendt S."/>
            <person name="Riley R."/>
            <person name="Andreopoulos W."/>
            <person name="LaButti K."/>
            <person name="Pangilinan J."/>
            <person name="Ruiz-duenas F.J."/>
            <person name="Barrasa J.M."/>
            <person name="Sanchez-Garcia M."/>
            <person name="Camarero S."/>
            <person name="Miyauchi S."/>
            <person name="Serrano A."/>
            <person name="Linde D."/>
            <person name="Babiker R."/>
            <person name="Drula E."/>
            <person name="Ayuso-Fernandez I."/>
            <person name="Pacheco R."/>
            <person name="Padilla G."/>
            <person name="Ferreira P."/>
            <person name="Barriuso J."/>
            <person name="Kellner H."/>
            <person name="Castanera R."/>
            <person name="Alfaro M."/>
            <person name="Ramirez L."/>
            <person name="Pisabarro A.G."/>
            <person name="Kuo A."/>
            <person name="Tritt A."/>
            <person name="Lipzen A."/>
            <person name="He G."/>
            <person name="Yan M."/>
            <person name="Ng V."/>
            <person name="Cullen D."/>
            <person name="Martin F."/>
            <person name="Rosso M.-N."/>
            <person name="Henrissat B."/>
            <person name="Hibbett D."/>
            <person name="Martinez A.T."/>
            <person name="Grigoriev I.V."/>
        </authorList>
    </citation>
    <scope>NUCLEOTIDE SEQUENCE</scope>
    <source>
        <strain evidence="2">AH 44721</strain>
    </source>
</reference>
<gene>
    <name evidence="2" type="ORF">CPB84DRAFT_1771218</name>
</gene>
<keyword evidence="2" id="KW-0378">Hydrolase</keyword>
<dbReference type="SUPFAM" id="SSF53474">
    <property type="entry name" value="alpha/beta-Hydrolases"/>
    <property type="match status" value="1"/>
</dbReference>
<dbReference type="Pfam" id="PF00561">
    <property type="entry name" value="Abhydrolase_1"/>
    <property type="match status" value="1"/>
</dbReference>
<evidence type="ECO:0000313" key="2">
    <source>
        <dbReference type="EMBL" id="KAF8905798.1"/>
    </source>
</evidence>
<keyword evidence="3" id="KW-1185">Reference proteome</keyword>
<protein>
    <submittedName>
        <fullName evidence="2">Alpha/Beta hydrolase protein</fullName>
    </submittedName>
</protein>
<dbReference type="Proteomes" id="UP000724874">
    <property type="component" value="Unassembled WGS sequence"/>
</dbReference>
<feature type="domain" description="AB hydrolase-1" evidence="1">
    <location>
        <begin position="29"/>
        <end position="95"/>
    </location>
</feature>
<evidence type="ECO:0000313" key="3">
    <source>
        <dbReference type="Proteomes" id="UP000724874"/>
    </source>
</evidence>
<dbReference type="OrthoDB" id="408373at2759"/>
<dbReference type="InterPro" id="IPR029058">
    <property type="entry name" value="AB_hydrolase_fold"/>
</dbReference>
<name>A0A9P5NUI8_GYMJU</name>
<proteinExistence type="predicted"/>
<organism evidence="2 3">
    <name type="scientific">Gymnopilus junonius</name>
    <name type="common">Spectacular rustgill mushroom</name>
    <name type="synonym">Gymnopilus spectabilis subsp. junonius</name>
    <dbReference type="NCBI Taxonomy" id="109634"/>
    <lineage>
        <taxon>Eukaryota</taxon>
        <taxon>Fungi</taxon>
        <taxon>Dikarya</taxon>
        <taxon>Basidiomycota</taxon>
        <taxon>Agaricomycotina</taxon>
        <taxon>Agaricomycetes</taxon>
        <taxon>Agaricomycetidae</taxon>
        <taxon>Agaricales</taxon>
        <taxon>Agaricineae</taxon>
        <taxon>Hymenogastraceae</taxon>
        <taxon>Gymnopilus</taxon>
    </lineage>
</organism>
<dbReference type="GO" id="GO:0016787">
    <property type="term" value="F:hydrolase activity"/>
    <property type="evidence" value="ECO:0007669"/>
    <property type="project" value="UniProtKB-KW"/>
</dbReference>
<dbReference type="InterPro" id="IPR000073">
    <property type="entry name" value="AB_hydrolase_1"/>
</dbReference>
<evidence type="ECO:0000259" key="1">
    <source>
        <dbReference type="Pfam" id="PF00561"/>
    </source>
</evidence>
<sequence length="251" mass="26885">MAAPSVEKLLKSTDGIDIFARAVGDHTKPSLVFVHGLALSGYVFDGLFKEDYLLDRFYLVSYDMRGHGRSGKPDTVEGYASTLYADDFAAVVNANLATVACDVCANLESGSISGIVYAAGLPYMGPVMNEVGKPLILGFLPGLFSTDDVLLSIHTKIAFIDSIFNNPDGVPVGLNVQDPVVCKALLSRTQDPGKLFQAGSDGLPLMMISGTKDTHIHTIEGGSHAMFYDNTEVFVKAVAEFATRVTRNSRP</sequence>